<reference evidence="2" key="1">
    <citation type="submission" date="2020-10" db="EMBL/GenBank/DDBJ databases">
        <authorList>
            <person name="Gilroy R."/>
        </authorList>
    </citation>
    <scope>NUCLEOTIDE SEQUENCE</scope>
    <source>
        <strain evidence="2">ChiSjej3B21-11622</strain>
    </source>
</reference>
<gene>
    <name evidence="2" type="ORF">IAB26_09000</name>
</gene>
<proteinExistence type="predicted"/>
<dbReference type="EMBL" id="DVFT01000137">
    <property type="protein sequence ID" value="HIQ96686.1"/>
    <property type="molecule type" value="Genomic_DNA"/>
</dbReference>
<keyword evidence="1" id="KW-0812">Transmembrane</keyword>
<organism evidence="2 3">
    <name type="scientific">Candidatus Limivivens merdigallinarum</name>
    <dbReference type="NCBI Taxonomy" id="2840859"/>
    <lineage>
        <taxon>Bacteria</taxon>
        <taxon>Bacillati</taxon>
        <taxon>Bacillota</taxon>
        <taxon>Clostridia</taxon>
        <taxon>Lachnospirales</taxon>
        <taxon>Lachnospiraceae</taxon>
        <taxon>Lachnospiraceae incertae sedis</taxon>
        <taxon>Candidatus Limivivens</taxon>
    </lineage>
</organism>
<sequence>MEELMQYIRPELLAVAVVLYLVGMGMKKADVVKDKWIPIVLGGVGVIICGIYIFATCTCDGIQGIAMAVFTAITQGILTAGLSIYANQIWKQTRKEE</sequence>
<feature type="transmembrane region" description="Helical" evidence="1">
    <location>
        <begin position="61"/>
        <end position="85"/>
    </location>
</feature>
<keyword evidence="1" id="KW-0472">Membrane</keyword>
<comment type="caution">
    <text evidence="2">The sequence shown here is derived from an EMBL/GenBank/DDBJ whole genome shotgun (WGS) entry which is preliminary data.</text>
</comment>
<keyword evidence="1" id="KW-1133">Transmembrane helix</keyword>
<evidence type="ECO:0000256" key="1">
    <source>
        <dbReference type="SAM" id="Phobius"/>
    </source>
</evidence>
<accession>A0A9D0ZVL2</accession>
<reference evidence="2" key="2">
    <citation type="journal article" date="2021" name="PeerJ">
        <title>Extensive microbial diversity within the chicken gut microbiome revealed by metagenomics and culture.</title>
        <authorList>
            <person name="Gilroy R."/>
            <person name="Ravi A."/>
            <person name="Getino M."/>
            <person name="Pursley I."/>
            <person name="Horton D.L."/>
            <person name="Alikhan N.F."/>
            <person name="Baker D."/>
            <person name="Gharbi K."/>
            <person name="Hall N."/>
            <person name="Watson M."/>
            <person name="Adriaenssens E.M."/>
            <person name="Foster-Nyarko E."/>
            <person name="Jarju S."/>
            <person name="Secka A."/>
            <person name="Antonio M."/>
            <person name="Oren A."/>
            <person name="Chaudhuri R.R."/>
            <person name="La Ragione R."/>
            <person name="Hildebrand F."/>
            <person name="Pallen M.J."/>
        </authorList>
    </citation>
    <scope>NUCLEOTIDE SEQUENCE</scope>
    <source>
        <strain evidence="2">ChiSjej3B21-11622</strain>
    </source>
</reference>
<feature type="transmembrane region" description="Helical" evidence="1">
    <location>
        <begin position="36"/>
        <end position="55"/>
    </location>
</feature>
<dbReference type="AlphaFoldDB" id="A0A9D0ZVL2"/>
<feature type="transmembrane region" description="Helical" evidence="1">
    <location>
        <begin position="6"/>
        <end position="24"/>
    </location>
</feature>
<dbReference type="InterPro" id="IPR032111">
    <property type="entry name" value="Clostridium_phage_holin"/>
</dbReference>
<dbReference type="Pfam" id="PF16079">
    <property type="entry name" value="Phage_holin_5_2"/>
    <property type="match status" value="1"/>
</dbReference>
<evidence type="ECO:0000313" key="2">
    <source>
        <dbReference type="EMBL" id="HIQ96686.1"/>
    </source>
</evidence>
<dbReference type="Proteomes" id="UP000886886">
    <property type="component" value="Unassembled WGS sequence"/>
</dbReference>
<name>A0A9D0ZVL2_9FIRM</name>
<evidence type="ECO:0000313" key="3">
    <source>
        <dbReference type="Proteomes" id="UP000886886"/>
    </source>
</evidence>
<protein>
    <submittedName>
        <fullName evidence="2">Phage holin family protein</fullName>
    </submittedName>
</protein>